<dbReference type="EMBL" id="JAGINU010000001">
    <property type="protein sequence ID" value="MBP2366468.1"/>
    <property type="molecule type" value="Genomic_DNA"/>
</dbReference>
<keyword evidence="3" id="KW-1185">Reference proteome</keyword>
<accession>A0ABS4VRB2</accession>
<reference evidence="2 3" key="1">
    <citation type="submission" date="2021-03" db="EMBL/GenBank/DDBJ databases">
        <title>Sequencing the genomes of 1000 actinobacteria strains.</title>
        <authorList>
            <person name="Klenk H.-P."/>
        </authorList>
    </citation>
    <scope>NUCLEOTIDE SEQUENCE [LARGE SCALE GENOMIC DNA]</scope>
    <source>
        <strain evidence="2 3">DSM 45256</strain>
    </source>
</reference>
<dbReference type="InterPro" id="IPR013096">
    <property type="entry name" value="Cupin_2"/>
</dbReference>
<dbReference type="Proteomes" id="UP001519295">
    <property type="component" value="Unassembled WGS sequence"/>
</dbReference>
<comment type="caution">
    <text evidence="2">The sequence shown here is derived from an EMBL/GenBank/DDBJ whole genome shotgun (WGS) entry which is preliminary data.</text>
</comment>
<dbReference type="Pfam" id="PF07883">
    <property type="entry name" value="Cupin_2"/>
    <property type="match status" value="1"/>
</dbReference>
<dbReference type="InterPro" id="IPR011051">
    <property type="entry name" value="RmlC_Cupin_sf"/>
</dbReference>
<evidence type="ECO:0000313" key="3">
    <source>
        <dbReference type="Proteomes" id="UP001519295"/>
    </source>
</evidence>
<dbReference type="RefSeq" id="WP_210026524.1">
    <property type="nucleotide sequence ID" value="NZ_JAGINU010000001.1"/>
</dbReference>
<gene>
    <name evidence="2" type="ORF">JOF36_002164</name>
</gene>
<feature type="domain" description="Cupin type-2" evidence="1">
    <location>
        <begin position="40"/>
        <end position="96"/>
    </location>
</feature>
<evidence type="ECO:0000313" key="2">
    <source>
        <dbReference type="EMBL" id="MBP2366468.1"/>
    </source>
</evidence>
<dbReference type="InterPro" id="IPR014710">
    <property type="entry name" value="RmlC-like_jellyroll"/>
</dbReference>
<evidence type="ECO:0000259" key="1">
    <source>
        <dbReference type="Pfam" id="PF07883"/>
    </source>
</evidence>
<proteinExistence type="predicted"/>
<protein>
    <submittedName>
        <fullName evidence="2">Mannose-6-phosphate isomerase-like protein (Cupin superfamily)</fullName>
    </submittedName>
</protein>
<dbReference type="Gene3D" id="2.60.120.10">
    <property type="entry name" value="Jelly Rolls"/>
    <property type="match status" value="1"/>
</dbReference>
<organism evidence="2 3">
    <name type="scientific">Pseudonocardia parietis</name>
    <dbReference type="NCBI Taxonomy" id="570936"/>
    <lineage>
        <taxon>Bacteria</taxon>
        <taxon>Bacillati</taxon>
        <taxon>Actinomycetota</taxon>
        <taxon>Actinomycetes</taxon>
        <taxon>Pseudonocardiales</taxon>
        <taxon>Pseudonocardiaceae</taxon>
        <taxon>Pseudonocardia</taxon>
    </lineage>
</organism>
<name>A0ABS4VRB2_9PSEU</name>
<dbReference type="SUPFAM" id="SSF51182">
    <property type="entry name" value="RmlC-like cupins"/>
    <property type="match status" value="1"/>
</dbReference>
<sequence>MRIHDPVAIARDLSPFDFQELAPFNGAAFCMYYGDQLDQSDWELHPDTDELLMVLSGSVTVEILTGTTDRYHLPLAAGQFAIVPKGHWHRHIEVDDVVEMFYTPGATIDSTADDPRTVHVAADP</sequence>